<dbReference type="VEuPathDB" id="AmoebaDB:EIN_226430"/>
<dbReference type="PROSITE" id="PS51416">
    <property type="entry name" value="MIB_HERC2"/>
    <property type="match status" value="1"/>
</dbReference>
<keyword evidence="3" id="KW-1185">Reference proteome</keyword>
<feature type="domain" description="MIB/HERC2" evidence="1">
    <location>
        <begin position="148"/>
        <end position="218"/>
    </location>
</feature>
<dbReference type="SUPFAM" id="SSF159034">
    <property type="entry name" value="Mib/herc2 domain-like"/>
    <property type="match status" value="2"/>
</dbReference>
<proteinExistence type="predicted"/>
<name>A0A0A1U5X1_ENTIV</name>
<evidence type="ECO:0000313" key="2">
    <source>
        <dbReference type="EMBL" id="ELP88270.1"/>
    </source>
</evidence>
<gene>
    <name evidence="2" type="ORF">EIN_226430</name>
</gene>
<dbReference type="GO" id="GO:0046872">
    <property type="term" value="F:metal ion binding"/>
    <property type="evidence" value="ECO:0007669"/>
    <property type="project" value="InterPro"/>
</dbReference>
<dbReference type="RefSeq" id="XP_004255041.1">
    <property type="nucleotide sequence ID" value="XM_004254993.1"/>
</dbReference>
<dbReference type="OMA" id="WHYGRSE"/>
<dbReference type="Proteomes" id="UP000014680">
    <property type="component" value="Unassembled WGS sequence"/>
</dbReference>
<dbReference type="EMBL" id="KB206756">
    <property type="protein sequence ID" value="ELP88270.1"/>
    <property type="molecule type" value="Genomic_DNA"/>
</dbReference>
<evidence type="ECO:0000259" key="1">
    <source>
        <dbReference type="PROSITE" id="PS51416"/>
    </source>
</evidence>
<dbReference type="Gene3D" id="2.30.30.40">
    <property type="entry name" value="SH3 Domains"/>
    <property type="match status" value="2"/>
</dbReference>
<dbReference type="InterPro" id="IPR037252">
    <property type="entry name" value="Mib_Herc2_sf"/>
</dbReference>
<evidence type="ECO:0000313" key="3">
    <source>
        <dbReference type="Proteomes" id="UP000014680"/>
    </source>
</evidence>
<accession>A0A0A1U5X1</accession>
<dbReference type="InterPro" id="IPR010606">
    <property type="entry name" value="Mib_Herc2"/>
</dbReference>
<protein>
    <recommendedName>
        <fullName evidence="1">MIB/HERC2 domain-containing protein</fullName>
    </recommendedName>
</protein>
<dbReference type="OrthoDB" id="26799at2759"/>
<dbReference type="KEGG" id="eiv:EIN_226430"/>
<dbReference type="AlphaFoldDB" id="A0A0A1U5X1"/>
<dbReference type="GO" id="GO:0016567">
    <property type="term" value="P:protein ubiquitination"/>
    <property type="evidence" value="ECO:0007669"/>
    <property type="project" value="InterPro"/>
</dbReference>
<dbReference type="GO" id="GO:0004842">
    <property type="term" value="F:ubiquitin-protein transferase activity"/>
    <property type="evidence" value="ECO:0007669"/>
    <property type="project" value="InterPro"/>
</dbReference>
<sequence>MSGEDDITSLLEQIKKTKDNIIERRTVVENELKKYKECRIQSQKSLDEWVVTSPSKLVEEKMMPPEEQYKMPPSFVVLKRVVQGRDWHYGRSELKEQKGVVFSAKMNGSITVRWDDGEKTHCRWGQDGFYDVLVVPPNFDQTPIPMSQQAGKPLSFIVGRRIKRGRDWKWSDQDGGNGKLGYAIASAGNGWICVRWDTGNVNQYRWGNENCYDVEVVY</sequence>
<reference evidence="2 3" key="1">
    <citation type="submission" date="2012-10" db="EMBL/GenBank/DDBJ databases">
        <authorList>
            <person name="Zafar N."/>
            <person name="Inman J."/>
            <person name="Hall N."/>
            <person name="Lorenzi H."/>
            <person name="Caler E."/>
        </authorList>
    </citation>
    <scope>NUCLEOTIDE SEQUENCE [LARGE SCALE GENOMIC DNA]</scope>
    <source>
        <strain evidence="2 3">IP1</strain>
    </source>
</reference>
<dbReference type="GeneID" id="14887355"/>
<organism evidence="2 3">
    <name type="scientific">Entamoeba invadens IP1</name>
    <dbReference type="NCBI Taxonomy" id="370355"/>
    <lineage>
        <taxon>Eukaryota</taxon>
        <taxon>Amoebozoa</taxon>
        <taxon>Evosea</taxon>
        <taxon>Archamoebae</taxon>
        <taxon>Mastigamoebida</taxon>
        <taxon>Entamoebidae</taxon>
        <taxon>Entamoeba</taxon>
    </lineage>
</organism>
<dbReference type="Pfam" id="PF06701">
    <property type="entry name" value="MIB_HERC2"/>
    <property type="match status" value="1"/>
</dbReference>